<keyword evidence="2" id="KW-1185">Reference proteome</keyword>
<evidence type="ECO:0000313" key="1">
    <source>
        <dbReference type="EMBL" id="KAA8483755.1"/>
    </source>
</evidence>
<dbReference type="Proteomes" id="UP000322918">
    <property type="component" value="Unassembled WGS sequence"/>
</dbReference>
<dbReference type="AlphaFoldDB" id="A0A5M9HBT0"/>
<protein>
    <submittedName>
        <fullName evidence="1">Uncharacterized protein</fullName>
    </submittedName>
</protein>
<proteinExistence type="predicted"/>
<accession>A0A5M9HBT0</accession>
<dbReference type="RefSeq" id="WP_141814527.1">
    <property type="nucleotide sequence ID" value="NZ_VFPL01000001.1"/>
</dbReference>
<comment type="caution">
    <text evidence="1">The sequence shown here is derived from an EMBL/GenBank/DDBJ whole genome shotgun (WGS) entry which is preliminary data.</text>
</comment>
<dbReference type="OrthoDB" id="799989at2"/>
<evidence type="ECO:0000313" key="2">
    <source>
        <dbReference type="Proteomes" id="UP000322918"/>
    </source>
</evidence>
<gene>
    <name evidence="1" type="ORF">F1649_07655</name>
</gene>
<reference evidence="1 2" key="1">
    <citation type="submission" date="2019-09" db="EMBL/GenBank/DDBJ databases">
        <title>Pararcticibacter amylolyticus gen. nov., sp. nov., isolated from a rottenly hemp rope, and reclassification of Pedobacter tournemirensis as Pararcticibacter tournemirensis comb. nov.</title>
        <authorList>
            <person name="Cai Y."/>
        </authorList>
    </citation>
    <scope>NUCLEOTIDE SEQUENCE [LARGE SCALE GENOMIC DNA]</scope>
    <source>
        <strain evidence="1 2">TF5-37.2-LB10</strain>
    </source>
</reference>
<dbReference type="EMBL" id="VWNE01000010">
    <property type="protein sequence ID" value="KAA8483755.1"/>
    <property type="molecule type" value="Genomic_DNA"/>
</dbReference>
<organism evidence="1 2">
    <name type="scientific">Arcticibacter tournemirensis</name>
    <dbReference type="NCBI Taxonomy" id="699437"/>
    <lineage>
        <taxon>Bacteria</taxon>
        <taxon>Pseudomonadati</taxon>
        <taxon>Bacteroidota</taxon>
        <taxon>Sphingobacteriia</taxon>
        <taxon>Sphingobacteriales</taxon>
        <taxon>Sphingobacteriaceae</taxon>
        <taxon>Arcticibacter</taxon>
    </lineage>
</organism>
<name>A0A5M9HBT0_9SPHI</name>
<sequence length="69" mass="8054">MEKLSFELSPEIRGKFEVVNTESPLLHSRIGDIDFRRITLDQAEQLVKLNSRYIRKIVTTSKKKSTKFS</sequence>